<dbReference type="Gene3D" id="1.10.3430.10">
    <property type="entry name" value="Ammonium transporter AmtB like domains"/>
    <property type="match status" value="1"/>
</dbReference>
<dbReference type="InterPro" id="IPR018047">
    <property type="entry name" value="Ammonium_transpt_CS"/>
</dbReference>
<feature type="transmembrane region" description="Helical" evidence="9">
    <location>
        <begin position="32"/>
        <end position="55"/>
    </location>
</feature>
<proteinExistence type="inferred from homology"/>
<feature type="transmembrane region" description="Helical" evidence="9">
    <location>
        <begin position="281"/>
        <end position="300"/>
    </location>
</feature>
<reference evidence="11" key="2">
    <citation type="submission" date="2020-09" db="EMBL/GenBank/DDBJ databases">
        <authorList>
            <person name="Sun Q."/>
            <person name="Zhou Y."/>
        </authorList>
    </citation>
    <scope>NUCLEOTIDE SEQUENCE</scope>
    <source>
        <strain evidence="11">CGMCC 4.7398</strain>
    </source>
</reference>
<dbReference type="PRINTS" id="PR00342">
    <property type="entry name" value="RHESUSRHD"/>
</dbReference>
<dbReference type="Pfam" id="PF00909">
    <property type="entry name" value="Ammonium_transp"/>
    <property type="match status" value="1"/>
</dbReference>
<protein>
    <recommendedName>
        <fullName evidence="8 9">Ammonium transporter</fullName>
    </recommendedName>
</protein>
<dbReference type="InterPro" id="IPR029020">
    <property type="entry name" value="Ammonium/urea_transptr"/>
</dbReference>
<evidence type="ECO:0000256" key="6">
    <source>
        <dbReference type="ARBA" id="ARBA00023136"/>
    </source>
</evidence>
<feature type="transmembrane region" description="Helical" evidence="9">
    <location>
        <begin position="312"/>
        <end position="331"/>
    </location>
</feature>
<dbReference type="EMBL" id="BNAS01000004">
    <property type="protein sequence ID" value="GHH74518.1"/>
    <property type="molecule type" value="Genomic_DNA"/>
</dbReference>
<dbReference type="PANTHER" id="PTHR43029">
    <property type="entry name" value="AMMONIUM TRANSPORTER MEP2"/>
    <property type="match status" value="1"/>
</dbReference>
<sequence>MITAASLVLLMTPGLAFFYGGMVRGKSVLNMMMMSFSSIGVVGLLWVLFGYSLTFGTDIGGFIGNPVDYFGLAMTDAESLMGAYGVPATVAAGYQATFAIITVALISGAIADRVKFGTWIAFAALWVTLVYSPVAHMVWGGGLLGADGPIASALSVPIDFAGGTVVHINAGAAGLALALIIGKRKGFGTVAMRPHNLPFVMLGAALLWFGWFGFNAGSEFAADGTAGRAWLNTLVATGVAMLAWMATEKLRDGAPTTLGAASGVVAGLVAITPAAAAVDTYGSIAIGLVAGVLCALAVGLKYKFGYDDSLDVVGVHLVGGLVGTVLIGLFATDNAEQFGVWYPEGALNGLFYGGDVTQLLTQIVAALIAVVFSFVVTAIIAYALKAVMGWRISEEAEVSGIDLAAHDETAYEVATGSTITEVR</sequence>
<comment type="subcellular location">
    <subcellularLocation>
        <location evidence="9">Cell membrane</location>
        <topology evidence="9">Multi-pass membrane protein</topology>
    </subcellularLocation>
    <subcellularLocation>
        <location evidence="1">Membrane</location>
        <topology evidence="1">Multi-pass membrane protein</topology>
    </subcellularLocation>
</comment>
<feature type="transmembrane region" description="Helical" evidence="9">
    <location>
        <begin position="258"/>
        <end position="275"/>
    </location>
</feature>
<evidence type="ECO:0000259" key="10">
    <source>
        <dbReference type="Pfam" id="PF00909"/>
    </source>
</evidence>
<comment type="similarity">
    <text evidence="2 9">Belongs to the ammonia transporter channel (TC 1.A.11.2) family.</text>
</comment>
<keyword evidence="7 9" id="KW-0924">Ammonia transport</keyword>
<dbReference type="InterPro" id="IPR001905">
    <property type="entry name" value="Ammonium_transpt"/>
</dbReference>
<dbReference type="PANTHER" id="PTHR43029:SF10">
    <property type="entry name" value="AMMONIUM TRANSPORTER MEP2"/>
    <property type="match status" value="1"/>
</dbReference>
<dbReference type="AlphaFoldDB" id="A0A919KVZ2"/>
<keyword evidence="5 9" id="KW-1133">Transmembrane helix</keyword>
<dbReference type="PROSITE" id="PS01219">
    <property type="entry name" value="AMMONIUM_TRANSP"/>
    <property type="match status" value="1"/>
</dbReference>
<feature type="transmembrane region" description="Helical" evidence="9">
    <location>
        <begin position="92"/>
        <end position="111"/>
    </location>
</feature>
<dbReference type="Proteomes" id="UP000627369">
    <property type="component" value="Unassembled WGS sequence"/>
</dbReference>
<evidence type="ECO:0000256" key="9">
    <source>
        <dbReference type="RuleBase" id="RU362002"/>
    </source>
</evidence>
<keyword evidence="6 9" id="KW-0472">Membrane</keyword>
<accession>A0A919KVZ2</accession>
<feature type="transmembrane region" description="Helical" evidence="9">
    <location>
        <begin position="359"/>
        <end position="384"/>
    </location>
</feature>
<dbReference type="GO" id="GO:0008519">
    <property type="term" value="F:ammonium channel activity"/>
    <property type="evidence" value="ECO:0007669"/>
    <property type="project" value="InterPro"/>
</dbReference>
<evidence type="ECO:0000256" key="2">
    <source>
        <dbReference type="ARBA" id="ARBA00005887"/>
    </source>
</evidence>
<keyword evidence="4 9" id="KW-0812">Transmembrane</keyword>
<dbReference type="InterPro" id="IPR002229">
    <property type="entry name" value="RhesusRHD"/>
</dbReference>
<feature type="transmembrane region" description="Helical" evidence="9">
    <location>
        <begin position="160"/>
        <end position="182"/>
    </location>
</feature>
<dbReference type="NCBIfam" id="TIGR00836">
    <property type="entry name" value="amt"/>
    <property type="match status" value="1"/>
</dbReference>
<gene>
    <name evidence="11" type="primary">amt</name>
    <name evidence="11" type="ORF">GCM10017772_28420</name>
</gene>
<name>A0A919KVZ2_9MICO</name>
<reference evidence="11" key="1">
    <citation type="journal article" date="2014" name="Int. J. Syst. Evol. Microbiol.">
        <title>Complete genome sequence of Corynebacterium casei LMG S-19264T (=DSM 44701T), isolated from a smear-ripened cheese.</title>
        <authorList>
            <consortium name="US DOE Joint Genome Institute (JGI-PGF)"/>
            <person name="Walter F."/>
            <person name="Albersmeier A."/>
            <person name="Kalinowski J."/>
            <person name="Ruckert C."/>
        </authorList>
    </citation>
    <scope>NUCLEOTIDE SEQUENCE</scope>
    <source>
        <strain evidence="11">CGMCC 4.7398</strain>
    </source>
</reference>
<evidence type="ECO:0000256" key="1">
    <source>
        <dbReference type="ARBA" id="ARBA00004141"/>
    </source>
</evidence>
<feature type="domain" description="Ammonium transporter AmtB-like" evidence="10">
    <location>
        <begin position="1"/>
        <end position="411"/>
    </location>
</feature>
<evidence type="ECO:0000256" key="8">
    <source>
        <dbReference type="ARBA" id="ARBA00050025"/>
    </source>
</evidence>
<feature type="transmembrane region" description="Helical" evidence="9">
    <location>
        <begin position="229"/>
        <end position="246"/>
    </location>
</feature>
<dbReference type="SUPFAM" id="SSF111352">
    <property type="entry name" value="Ammonium transporter"/>
    <property type="match status" value="1"/>
</dbReference>
<evidence type="ECO:0000256" key="5">
    <source>
        <dbReference type="ARBA" id="ARBA00022989"/>
    </source>
</evidence>
<organism evidence="11 12">
    <name type="scientific">Promicromonospora soli</name>
    <dbReference type="NCBI Taxonomy" id="2035533"/>
    <lineage>
        <taxon>Bacteria</taxon>
        <taxon>Bacillati</taxon>
        <taxon>Actinomycetota</taxon>
        <taxon>Actinomycetes</taxon>
        <taxon>Micrococcales</taxon>
        <taxon>Promicromonosporaceae</taxon>
        <taxon>Promicromonospora</taxon>
    </lineage>
</organism>
<keyword evidence="12" id="KW-1185">Reference proteome</keyword>
<evidence type="ECO:0000256" key="7">
    <source>
        <dbReference type="ARBA" id="ARBA00023177"/>
    </source>
</evidence>
<feature type="transmembrane region" description="Helical" evidence="9">
    <location>
        <begin position="118"/>
        <end position="140"/>
    </location>
</feature>
<evidence type="ECO:0000313" key="11">
    <source>
        <dbReference type="EMBL" id="GHH74518.1"/>
    </source>
</evidence>
<comment type="caution">
    <text evidence="11">The sequence shown here is derived from an EMBL/GenBank/DDBJ whole genome shotgun (WGS) entry which is preliminary data.</text>
</comment>
<dbReference type="InterPro" id="IPR024041">
    <property type="entry name" value="NH4_transpt_AmtB-like_dom"/>
</dbReference>
<evidence type="ECO:0000256" key="3">
    <source>
        <dbReference type="ARBA" id="ARBA00022448"/>
    </source>
</evidence>
<dbReference type="GO" id="GO:0005886">
    <property type="term" value="C:plasma membrane"/>
    <property type="evidence" value="ECO:0007669"/>
    <property type="project" value="UniProtKB-SubCell"/>
</dbReference>
<keyword evidence="3 9" id="KW-0813">Transport</keyword>
<evidence type="ECO:0000256" key="4">
    <source>
        <dbReference type="ARBA" id="ARBA00022692"/>
    </source>
</evidence>
<evidence type="ECO:0000313" key="12">
    <source>
        <dbReference type="Proteomes" id="UP000627369"/>
    </source>
</evidence>
<feature type="transmembrane region" description="Helical" evidence="9">
    <location>
        <begin position="194"/>
        <end position="214"/>
    </location>
</feature>